<dbReference type="PANTHER" id="PTHR22744">
    <property type="entry name" value="HELIX LOOP HELIX PROTEIN 21-RELATED"/>
    <property type="match status" value="1"/>
</dbReference>
<dbReference type="SMART" id="SM00225">
    <property type="entry name" value="BTB"/>
    <property type="match status" value="1"/>
</dbReference>
<feature type="compositionally biased region" description="Basic and acidic residues" evidence="1">
    <location>
        <begin position="1"/>
        <end position="22"/>
    </location>
</feature>
<dbReference type="Gene3D" id="3.30.710.10">
    <property type="entry name" value="Potassium Channel Kv1.1, Chain A"/>
    <property type="match status" value="1"/>
</dbReference>
<dbReference type="PANTHER" id="PTHR22744:SF17">
    <property type="entry name" value="BTB DOMAIN-CONTAINING PROTEIN"/>
    <property type="match status" value="1"/>
</dbReference>
<dbReference type="PROSITE" id="PS50097">
    <property type="entry name" value="BTB"/>
    <property type="match status" value="1"/>
</dbReference>
<evidence type="ECO:0000313" key="3">
    <source>
        <dbReference type="Proteomes" id="UP000694844"/>
    </source>
</evidence>
<proteinExistence type="predicted"/>
<feature type="domain" description="BTB" evidence="2">
    <location>
        <begin position="33"/>
        <end position="92"/>
    </location>
</feature>
<sequence length="126" mass="14748">MASEAKQQKLEEPTDEDVKLDSLEDQETMYLPTDVTLMVEEKPLHLNRKWLSENSPVFKKMFESDFEEKHAEVIPLPGKKLKDFKLFLNSFYFPPFTPPITEETVLDILPLADEYQVQHVIEKYSA</sequence>
<dbReference type="OrthoDB" id="437903at2759"/>
<dbReference type="KEGG" id="cvn:111113718"/>
<evidence type="ECO:0000259" key="2">
    <source>
        <dbReference type="PROSITE" id="PS50097"/>
    </source>
</evidence>
<reference evidence="4" key="1">
    <citation type="submission" date="2025-08" db="UniProtKB">
        <authorList>
            <consortium name="RefSeq"/>
        </authorList>
    </citation>
    <scope>IDENTIFICATION</scope>
    <source>
        <tissue evidence="4">Whole sample</tissue>
    </source>
</reference>
<dbReference type="AlphaFoldDB" id="A0A8B8BY00"/>
<dbReference type="InterPro" id="IPR000210">
    <property type="entry name" value="BTB/POZ_dom"/>
</dbReference>
<feature type="region of interest" description="Disordered" evidence="1">
    <location>
        <begin position="1"/>
        <end position="23"/>
    </location>
</feature>
<dbReference type="SUPFAM" id="SSF54695">
    <property type="entry name" value="POZ domain"/>
    <property type="match status" value="1"/>
</dbReference>
<dbReference type="RefSeq" id="XP_022307716.1">
    <property type="nucleotide sequence ID" value="XM_022452008.1"/>
</dbReference>
<dbReference type="Pfam" id="PF00651">
    <property type="entry name" value="BTB"/>
    <property type="match status" value="1"/>
</dbReference>
<dbReference type="GeneID" id="111113718"/>
<evidence type="ECO:0000256" key="1">
    <source>
        <dbReference type="SAM" id="MobiDB-lite"/>
    </source>
</evidence>
<protein>
    <submittedName>
        <fullName evidence="4">Uncharacterized protein LOC111113718</fullName>
    </submittedName>
</protein>
<gene>
    <name evidence="4" type="primary">LOC111113718</name>
</gene>
<accession>A0A8B8BY00</accession>
<organism evidence="3 4">
    <name type="scientific">Crassostrea virginica</name>
    <name type="common">Eastern oyster</name>
    <dbReference type="NCBI Taxonomy" id="6565"/>
    <lineage>
        <taxon>Eukaryota</taxon>
        <taxon>Metazoa</taxon>
        <taxon>Spiralia</taxon>
        <taxon>Lophotrochozoa</taxon>
        <taxon>Mollusca</taxon>
        <taxon>Bivalvia</taxon>
        <taxon>Autobranchia</taxon>
        <taxon>Pteriomorphia</taxon>
        <taxon>Ostreida</taxon>
        <taxon>Ostreoidea</taxon>
        <taxon>Ostreidae</taxon>
        <taxon>Crassostrea</taxon>
    </lineage>
</organism>
<dbReference type="InterPro" id="IPR011333">
    <property type="entry name" value="SKP1/BTB/POZ_sf"/>
</dbReference>
<dbReference type="CDD" id="cd18186">
    <property type="entry name" value="BTB_POZ_ZBTB_KLHL-like"/>
    <property type="match status" value="1"/>
</dbReference>
<keyword evidence="3" id="KW-1185">Reference proteome</keyword>
<evidence type="ECO:0000313" key="4">
    <source>
        <dbReference type="RefSeq" id="XP_022307716.1"/>
    </source>
</evidence>
<dbReference type="Proteomes" id="UP000694844">
    <property type="component" value="Chromosome 9"/>
</dbReference>
<name>A0A8B8BY00_CRAVI</name>